<organism evidence="2 3">
    <name type="scientific">Pandoraea communis</name>
    <dbReference type="NCBI Taxonomy" id="2508297"/>
    <lineage>
        <taxon>Bacteria</taxon>
        <taxon>Pseudomonadati</taxon>
        <taxon>Pseudomonadota</taxon>
        <taxon>Betaproteobacteria</taxon>
        <taxon>Burkholderiales</taxon>
        <taxon>Burkholderiaceae</taxon>
        <taxon>Pandoraea</taxon>
    </lineage>
</organism>
<name>A0A5E4YHA8_9BURK</name>
<evidence type="ECO:0000313" key="2">
    <source>
        <dbReference type="EMBL" id="VVE47840.1"/>
    </source>
</evidence>
<reference evidence="2 3" key="1">
    <citation type="submission" date="2019-08" db="EMBL/GenBank/DDBJ databases">
        <authorList>
            <person name="Peeters C."/>
        </authorList>
    </citation>
    <scope>NUCLEOTIDE SEQUENCE [LARGE SCALE GENOMIC DNA]</scope>
    <source>
        <strain evidence="2 3">LMG 31110</strain>
    </source>
</reference>
<feature type="transmembrane region" description="Helical" evidence="1">
    <location>
        <begin position="16"/>
        <end position="38"/>
    </location>
</feature>
<keyword evidence="1" id="KW-0812">Transmembrane</keyword>
<dbReference type="AlphaFoldDB" id="A0A5E4YHA8"/>
<evidence type="ECO:0000256" key="1">
    <source>
        <dbReference type="SAM" id="Phobius"/>
    </source>
</evidence>
<protein>
    <submittedName>
        <fullName evidence="2">Antimicrobial peptide ABC transporter permease</fullName>
    </submittedName>
</protein>
<gene>
    <name evidence="2" type="ORF">PCO31110_04568</name>
</gene>
<keyword evidence="1" id="KW-0472">Membrane</keyword>
<keyword evidence="1" id="KW-1133">Transmembrane helix</keyword>
<proteinExistence type="predicted"/>
<dbReference type="RefSeq" id="WP_370855850.1">
    <property type="nucleotide sequence ID" value="NZ_CABPSJ010000007.1"/>
</dbReference>
<evidence type="ECO:0000313" key="3">
    <source>
        <dbReference type="Proteomes" id="UP000337189"/>
    </source>
</evidence>
<accession>A0A5E4YHA8</accession>
<dbReference type="EMBL" id="CABPSJ010000007">
    <property type="protein sequence ID" value="VVE47840.1"/>
    <property type="molecule type" value="Genomic_DNA"/>
</dbReference>
<dbReference type="Proteomes" id="UP000337189">
    <property type="component" value="Unassembled WGS sequence"/>
</dbReference>
<sequence length="52" mass="5869">MAAKHTLPNYAAITTFWNLAFSFTMVLLIAGFSSYVGIRKVLKIEPFDIFRG</sequence>